<reference evidence="2" key="1">
    <citation type="journal article" date="2022" name="Mol. Ecol. Resour.">
        <title>The genomes of chicory, endive, great burdock and yacon provide insights into Asteraceae palaeo-polyploidization history and plant inulin production.</title>
        <authorList>
            <person name="Fan W."/>
            <person name="Wang S."/>
            <person name="Wang H."/>
            <person name="Wang A."/>
            <person name="Jiang F."/>
            <person name="Liu H."/>
            <person name="Zhao H."/>
            <person name="Xu D."/>
            <person name="Zhang Y."/>
        </authorList>
    </citation>
    <scope>NUCLEOTIDE SEQUENCE [LARGE SCALE GENOMIC DNA]</scope>
    <source>
        <strain evidence="2">cv. Niubang</strain>
    </source>
</reference>
<comment type="caution">
    <text evidence="1">The sequence shown here is derived from an EMBL/GenBank/DDBJ whole genome shotgun (WGS) entry which is preliminary data.</text>
</comment>
<sequence length="71" mass="8270">MDNATVSKDGLSQWRVKADAKWISIHTNHYIYRSPQEKIINNINHTLVNRSIHRLSPLQPNFLRFCANLIA</sequence>
<dbReference type="Proteomes" id="UP001055879">
    <property type="component" value="Linkage Group LG08"/>
</dbReference>
<evidence type="ECO:0000313" key="1">
    <source>
        <dbReference type="EMBL" id="KAI3707176.1"/>
    </source>
</evidence>
<protein>
    <submittedName>
        <fullName evidence="1">Uncharacterized protein</fullName>
    </submittedName>
</protein>
<accession>A0ACB9ABR7</accession>
<gene>
    <name evidence="1" type="ORF">L6452_25467</name>
</gene>
<name>A0ACB9ABR7_ARCLA</name>
<organism evidence="1 2">
    <name type="scientific">Arctium lappa</name>
    <name type="common">Greater burdock</name>
    <name type="synonym">Lappa major</name>
    <dbReference type="NCBI Taxonomy" id="4217"/>
    <lineage>
        <taxon>Eukaryota</taxon>
        <taxon>Viridiplantae</taxon>
        <taxon>Streptophyta</taxon>
        <taxon>Embryophyta</taxon>
        <taxon>Tracheophyta</taxon>
        <taxon>Spermatophyta</taxon>
        <taxon>Magnoliopsida</taxon>
        <taxon>eudicotyledons</taxon>
        <taxon>Gunneridae</taxon>
        <taxon>Pentapetalae</taxon>
        <taxon>asterids</taxon>
        <taxon>campanulids</taxon>
        <taxon>Asterales</taxon>
        <taxon>Asteraceae</taxon>
        <taxon>Carduoideae</taxon>
        <taxon>Cardueae</taxon>
        <taxon>Arctiinae</taxon>
        <taxon>Arctium</taxon>
    </lineage>
</organism>
<reference evidence="1 2" key="2">
    <citation type="journal article" date="2022" name="Mol. Ecol. Resour.">
        <title>The genomes of chicory, endive, great burdock and yacon provide insights into Asteraceae paleo-polyploidization history and plant inulin production.</title>
        <authorList>
            <person name="Fan W."/>
            <person name="Wang S."/>
            <person name="Wang H."/>
            <person name="Wang A."/>
            <person name="Jiang F."/>
            <person name="Liu H."/>
            <person name="Zhao H."/>
            <person name="Xu D."/>
            <person name="Zhang Y."/>
        </authorList>
    </citation>
    <scope>NUCLEOTIDE SEQUENCE [LARGE SCALE GENOMIC DNA]</scope>
    <source>
        <strain evidence="2">cv. Niubang</strain>
    </source>
</reference>
<dbReference type="EMBL" id="CM042054">
    <property type="protein sequence ID" value="KAI3707176.1"/>
    <property type="molecule type" value="Genomic_DNA"/>
</dbReference>
<keyword evidence="2" id="KW-1185">Reference proteome</keyword>
<evidence type="ECO:0000313" key="2">
    <source>
        <dbReference type="Proteomes" id="UP001055879"/>
    </source>
</evidence>
<proteinExistence type="predicted"/>